<reference evidence="2 3" key="1">
    <citation type="submission" date="2021-04" db="EMBL/GenBank/DDBJ databases">
        <authorList>
            <person name="Bliznina A."/>
        </authorList>
    </citation>
    <scope>NUCLEOTIDE SEQUENCE [LARGE SCALE GENOMIC DNA]</scope>
</reference>
<gene>
    <name evidence="2" type="ORF">OKIOD_LOCUS12986</name>
</gene>
<evidence type="ECO:0000313" key="3">
    <source>
        <dbReference type="Proteomes" id="UP001158576"/>
    </source>
</evidence>
<proteinExistence type="predicted"/>
<dbReference type="Proteomes" id="UP001158576">
    <property type="component" value="Chromosome 2"/>
</dbReference>
<keyword evidence="3" id="KW-1185">Reference proteome</keyword>
<protein>
    <submittedName>
        <fullName evidence="2">Oidioi.mRNA.OKI2018_I69.chr2.g4221.t1.cds</fullName>
    </submittedName>
</protein>
<feature type="signal peptide" evidence="1">
    <location>
        <begin position="1"/>
        <end position="15"/>
    </location>
</feature>
<feature type="chain" id="PRO_5045391335" evidence="1">
    <location>
        <begin position="16"/>
        <end position="254"/>
    </location>
</feature>
<keyword evidence="1" id="KW-0732">Signal</keyword>
<evidence type="ECO:0000256" key="1">
    <source>
        <dbReference type="SAM" id="SignalP"/>
    </source>
</evidence>
<dbReference type="EMBL" id="OU015567">
    <property type="protein sequence ID" value="CAG5109718.1"/>
    <property type="molecule type" value="Genomic_DNA"/>
</dbReference>
<accession>A0ABN7T260</accession>
<name>A0ABN7T260_OIKDI</name>
<organism evidence="2 3">
    <name type="scientific">Oikopleura dioica</name>
    <name type="common">Tunicate</name>
    <dbReference type="NCBI Taxonomy" id="34765"/>
    <lineage>
        <taxon>Eukaryota</taxon>
        <taxon>Metazoa</taxon>
        <taxon>Chordata</taxon>
        <taxon>Tunicata</taxon>
        <taxon>Appendicularia</taxon>
        <taxon>Copelata</taxon>
        <taxon>Oikopleuridae</taxon>
        <taxon>Oikopleura</taxon>
    </lineage>
</organism>
<sequence>MKAAFFNCFICFSFANHVVEIFRDQCKRACCQCFAKDLNNLDCHERITKACENNFPSEIVCKSEFSDERKKYEDEECPQCAHCKYCDIHNEEPIFYDYENPGDDYYYYYHGKESVPNFQFRGEFMKICEDWNEPPITKTSLDSITKTSTREENCSKFCNQRFLQNKFHEIALIWADLAVQEKALRKGKAKRKTTSLRKVIDHRERNFKCRKGNPIPAKIFNVKCCENIANKAADEEETINLLCNSIGRKNHEKA</sequence>
<evidence type="ECO:0000313" key="2">
    <source>
        <dbReference type="EMBL" id="CAG5109718.1"/>
    </source>
</evidence>